<organism evidence="2 3">
    <name type="scientific">Microbacterium marinum</name>
    <dbReference type="NCBI Taxonomy" id="421115"/>
    <lineage>
        <taxon>Bacteria</taxon>
        <taxon>Bacillati</taxon>
        <taxon>Actinomycetota</taxon>
        <taxon>Actinomycetes</taxon>
        <taxon>Micrococcales</taxon>
        <taxon>Microbacteriaceae</taxon>
        <taxon>Microbacterium</taxon>
    </lineage>
</organism>
<dbReference type="InterPro" id="IPR011256">
    <property type="entry name" value="Reg_factor_effector_dom_sf"/>
</dbReference>
<keyword evidence="3" id="KW-1185">Reference proteome</keyword>
<comment type="caution">
    <text evidence="2">The sequence shown here is derived from an EMBL/GenBank/DDBJ whole genome shotgun (WGS) entry which is preliminary data.</text>
</comment>
<dbReference type="RefSeq" id="WP_184218027.1">
    <property type="nucleotide sequence ID" value="NZ_JACHMD010000001.1"/>
</dbReference>
<dbReference type="Proteomes" id="UP000573729">
    <property type="component" value="Unassembled WGS sequence"/>
</dbReference>
<sequence>MADSIPPLAPTPYDGAQLLFLEAALMTVIRHNGIRLDDLRTLFDRSFTALGTAVGAGLVTPVGPAFAIYHGDPSGVFDVEIGFPTAGAPTRDIETPAGAIHASALPAGNAMVTSHLGSYDGLGDAWGRLVAAADGQPKGVFIEAYVSDPSTTATDQLRTDLILPVRSA</sequence>
<protein>
    <submittedName>
        <fullName evidence="2">Effector-binding domain-containing protein</fullName>
    </submittedName>
</protein>
<proteinExistence type="predicted"/>
<name>A0A7W7BRH2_9MICO</name>
<dbReference type="EMBL" id="JACHMD010000001">
    <property type="protein sequence ID" value="MBB4667499.1"/>
    <property type="molecule type" value="Genomic_DNA"/>
</dbReference>
<dbReference type="Pfam" id="PF06445">
    <property type="entry name" value="GyrI-like"/>
    <property type="match status" value="1"/>
</dbReference>
<evidence type="ECO:0000259" key="1">
    <source>
        <dbReference type="SMART" id="SM00871"/>
    </source>
</evidence>
<feature type="domain" description="AraC effector-binding" evidence="1">
    <location>
        <begin position="14"/>
        <end position="166"/>
    </location>
</feature>
<dbReference type="Gene3D" id="3.20.80.10">
    <property type="entry name" value="Regulatory factor, effector binding domain"/>
    <property type="match status" value="1"/>
</dbReference>
<accession>A0A7W7BRH2</accession>
<evidence type="ECO:0000313" key="2">
    <source>
        <dbReference type="EMBL" id="MBB4667499.1"/>
    </source>
</evidence>
<dbReference type="SUPFAM" id="SSF55136">
    <property type="entry name" value="Probable bacterial effector-binding domain"/>
    <property type="match status" value="1"/>
</dbReference>
<dbReference type="AlphaFoldDB" id="A0A7W7BRH2"/>
<dbReference type="InterPro" id="IPR029442">
    <property type="entry name" value="GyrI-like"/>
</dbReference>
<dbReference type="SMART" id="SM00871">
    <property type="entry name" value="AraC_E_bind"/>
    <property type="match status" value="1"/>
</dbReference>
<reference evidence="2 3" key="1">
    <citation type="submission" date="2020-08" db="EMBL/GenBank/DDBJ databases">
        <title>Sequencing the genomes of 1000 actinobacteria strains.</title>
        <authorList>
            <person name="Klenk H.-P."/>
        </authorList>
    </citation>
    <scope>NUCLEOTIDE SEQUENCE [LARGE SCALE GENOMIC DNA]</scope>
    <source>
        <strain evidence="2 3">DSM 24947</strain>
    </source>
</reference>
<evidence type="ECO:0000313" key="3">
    <source>
        <dbReference type="Proteomes" id="UP000573729"/>
    </source>
</evidence>
<gene>
    <name evidence="2" type="ORF">BKA24_002208</name>
</gene>
<dbReference type="InterPro" id="IPR010499">
    <property type="entry name" value="AraC_E-bd"/>
</dbReference>